<dbReference type="SUPFAM" id="SSF48452">
    <property type="entry name" value="TPR-like"/>
    <property type="match status" value="1"/>
</dbReference>
<comment type="caution">
    <text evidence="1">The sequence shown here is derived from an EMBL/GenBank/DDBJ whole genome shotgun (WGS) entry which is preliminary data.</text>
</comment>
<name>A0A2A5CE71_9GAMM</name>
<reference evidence="2" key="1">
    <citation type="submission" date="2017-08" db="EMBL/GenBank/DDBJ databases">
        <title>A dynamic microbial community with high functional redundancy inhabits the cold, oxic subseafloor aquifer.</title>
        <authorList>
            <person name="Tully B.J."/>
            <person name="Wheat C.G."/>
            <person name="Glazer B.T."/>
            <person name="Huber J.A."/>
        </authorList>
    </citation>
    <scope>NUCLEOTIDE SEQUENCE [LARGE SCALE GENOMIC DNA]</scope>
</reference>
<sequence length="432" mass="49510">MLVTLPVIFSFSNALSAQEEEERRPPPAARSAQTLSRPVYQRLEEIMELRDEGDIAGADEVLLELRDMYDRGRLNDAEELSMWRFYANFAALEEDYEEAIVYQELILGMDERALTPESRESALLLLGQLKFAVEDYNGSIDAYLEYLDMAFEQDISVYQRIGFAYYSLEDYENSLNYIFEFMDQTRAQGESVDKGTYDLARSLNTLLEDLDTALQLNREMIVLFNEPGDWEFMVNVLGALERFEEQAQYIYAMNTFGFVDSRGQIINLSGQLFNTEYYWGAAKILVQGLETGLLDNDEDSWSRLAQSYQLAREDEMAVEPSIAGAELAEDGEMYSRLASIYINLSRFEDAVGALENAFVKGDLAREDQAYLRQARALLALNRHDEGLVAARLAANDERSEEASATWVQYLNNEKTLYEAKQAQRELYDGFFR</sequence>
<gene>
    <name evidence="1" type="ORF">COA71_06090</name>
</gene>
<proteinExistence type="predicted"/>
<organism evidence="1 2">
    <name type="scientific">SAR86 cluster bacterium</name>
    <dbReference type="NCBI Taxonomy" id="2030880"/>
    <lineage>
        <taxon>Bacteria</taxon>
        <taxon>Pseudomonadati</taxon>
        <taxon>Pseudomonadota</taxon>
        <taxon>Gammaproteobacteria</taxon>
        <taxon>SAR86 cluster</taxon>
    </lineage>
</organism>
<evidence type="ECO:0000313" key="2">
    <source>
        <dbReference type="Proteomes" id="UP000228987"/>
    </source>
</evidence>
<dbReference type="InterPro" id="IPR011990">
    <property type="entry name" value="TPR-like_helical_dom_sf"/>
</dbReference>
<dbReference type="EMBL" id="NVWI01000003">
    <property type="protein sequence ID" value="PCJ42159.1"/>
    <property type="molecule type" value="Genomic_DNA"/>
</dbReference>
<accession>A0A2A5CE71</accession>
<protein>
    <submittedName>
        <fullName evidence="1">Uncharacterized protein</fullName>
    </submittedName>
</protein>
<dbReference type="Gene3D" id="1.25.40.10">
    <property type="entry name" value="Tetratricopeptide repeat domain"/>
    <property type="match status" value="2"/>
</dbReference>
<dbReference type="AlphaFoldDB" id="A0A2A5CE71"/>
<evidence type="ECO:0000313" key="1">
    <source>
        <dbReference type="EMBL" id="PCJ42159.1"/>
    </source>
</evidence>
<dbReference type="Proteomes" id="UP000228987">
    <property type="component" value="Unassembled WGS sequence"/>
</dbReference>